<dbReference type="EMBL" id="JAPWDQ010000002">
    <property type="protein sequence ID" value="KAJ5493053.1"/>
    <property type="molecule type" value="Genomic_DNA"/>
</dbReference>
<feature type="region of interest" description="Disordered" evidence="1">
    <location>
        <begin position="325"/>
        <end position="355"/>
    </location>
</feature>
<dbReference type="PRINTS" id="PR00419">
    <property type="entry name" value="ADXRDTASE"/>
</dbReference>
<feature type="domain" description="Amine oxidase" evidence="2">
    <location>
        <begin position="14"/>
        <end position="334"/>
    </location>
</feature>
<organism evidence="3 4">
    <name type="scientific">Penicillium diatomitis</name>
    <dbReference type="NCBI Taxonomy" id="2819901"/>
    <lineage>
        <taxon>Eukaryota</taxon>
        <taxon>Fungi</taxon>
        <taxon>Dikarya</taxon>
        <taxon>Ascomycota</taxon>
        <taxon>Pezizomycotina</taxon>
        <taxon>Eurotiomycetes</taxon>
        <taxon>Eurotiomycetidae</taxon>
        <taxon>Eurotiales</taxon>
        <taxon>Aspergillaceae</taxon>
        <taxon>Penicillium</taxon>
    </lineage>
</organism>
<evidence type="ECO:0000313" key="4">
    <source>
        <dbReference type="Proteomes" id="UP001148312"/>
    </source>
</evidence>
<dbReference type="InterPro" id="IPR050281">
    <property type="entry name" value="Flavin_monoamine_oxidase"/>
</dbReference>
<dbReference type="InterPro" id="IPR002937">
    <property type="entry name" value="Amino_oxidase"/>
</dbReference>
<protein>
    <recommendedName>
        <fullName evidence="2">Amine oxidase domain-containing protein</fullName>
    </recommendedName>
</protein>
<dbReference type="Proteomes" id="UP001148312">
    <property type="component" value="Unassembled WGS sequence"/>
</dbReference>
<dbReference type="SUPFAM" id="SSF51905">
    <property type="entry name" value="FAD/NAD(P)-binding domain"/>
    <property type="match status" value="1"/>
</dbReference>
<feature type="compositionally biased region" description="Low complexity" evidence="1">
    <location>
        <begin position="325"/>
        <end position="352"/>
    </location>
</feature>
<dbReference type="Gene3D" id="3.90.660.10">
    <property type="match status" value="1"/>
</dbReference>
<name>A0A9W9XHF3_9EURO</name>
<sequence length="554" mass="60796">MSIKPRVGIIGAGLSGLRCADILVQNGAQVTILEARDRVGGRVHQGKVGGHLVDLGSNWIHGTGSNPITAIAAATKTVTHDPVGQNLMITRDGQVLDETLTAKASNFMWTTIAKAFEYSNQHSSVIPPERSLYDFIRDQLEQMDYSPQEKRVCLDACKLWGGYVGDPVGRQSLKFFRLEECIDSGEWLNCVNDCDWCWSIDLLFKQGNDFVASTYQRIVEYVSQAALSKADVRFNQPVVAIETPIREQMPDRSQPITVTTVSGDLYYFDELVVTCPLGWLKQNTAAFSPALPSLLLSAIQNITYGRLEKVFLTFPRAFWHDDSTNQTASSSSEASQSTATTATTTGTSTSTSPAMNPIFTQFLEPEYTNHPEGMEWNQECLSLAGLPSPCNQPTLMFYTYGPCSTYIVEQISPLDPRSPEYREKLITLFEPFYSRLPGFDASRPDCDPTGVLATQWQKDPYAGNGSYCNFQIGLTQADKDIVTLRTGAGVGPERGLWFAGEHTAPFVALGTTTGAYWSGERAAVQICEKLRLGNVGVAGCRDDSLPSAMSDKSP</sequence>
<dbReference type="InterPro" id="IPR036188">
    <property type="entry name" value="FAD/NAD-bd_sf"/>
</dbReference>
<dbReference type="GO" id="GO:0016491">
    <property type="term" value="F:oxidoreductase activity"/>
    <property type="evidence" value="ECO:0007669"/>
    <property type="project" value="InterPro"/>
</dbReference>
<dbReference type="AlphaFoldDB" id="A0A9W9XHF3"/>
<dbReference type="PANTHER" id="PTHR10742:SF414">
    <property type="entry name" value="CONTAINING AMINE OXIDASE, PUTATIVE (AFU_ORTHOLOGUE AFUA_3G12150)-RELATED"/>
    <property type="match status" value="1"/>
</dbReference>
<feature type="domain" description="Amine oxidase" evidence="2">
    <location>
        <begin position="447"/>
        <end position="526"/>
    </location>
</feature>
<dbReference type="Pfam" id="PF01593">
    <property type="entry name" value="Amino_oxidase"/>
    <property type="match status" value="2"/>
</dbReference>
<dbReference type="GeneID" id="81621651"/>
<dbReference type="SUPFAM" id="SSF54373">
    <property type="entry name" value="FAD-linked reductases, C-terminal domain"/>
    <property type="match status" value="1"/>
</dbReference>
<reference evidence="3" key="2">
    <citation type="journal article" date="2023" name="IMA Fungus">
        <title>Comparative genomic study of the Penicillium genus elucidates a diverse pangenome and 15 lateral gene transfer events.</title>
        <authorList>
            <person name="Petersen C."/>
            <person name="Sorensen T."/>
            <person name="Nielsen M.R."/>
            <person name="Sondergaard T.E."/>
            <person name="Sorensen J.L."/>
            <person name="Fitzpatrick D.A."/>
            <person name="Frisvad J.C."/>
            <person name="Nielsen K.L."/>
        </authorList>
    </citation>
    <scope>NUCLEOTIDE SEQUENCE</scope>
    <source>
        <strain evidence="3">IBT 30728</strain>
    </source>
</reference>
<dbReference type="GO" id="GO:0003682">
    <property type="term" value="F:chromatin binding"/>
    <property type="evidence" value="ECO:0007669"/>
    <property type="project" value="TreeGrafter"/>
</dbReference>
<evidence type="ECO:0000259" key="2">
    <source>
        <dbReference type="Pfam" id="PF01593"/>
    </source>
</evidence>
<evidence type="ECO:0000256" key="1">
    <source>
        <dbReference type="SAM" id="MobiDB-lite"/>
    </source>
</evidence>
<dbReference type="GO" id="GO:0050660">
    <property type="term" value="F:flavin adenine dinucleotide binding"/>
    <property type="evidence" value="ECO:0007669"/>
    <property type="project" value="TreeGrafter"/>
</dbReference>
<dbReference type="PANTHER" id="PTHR10742">
    <property type="entry name" value="FLAVIN MONOAMINE OXIDASE"/>
    <property type="match status" value="1"/>
</dbReference>
<dbReference type="Gene3D" id="3.50.50.60">
    <property type="entry name" value="FAD/NAD(P)-binding domain"/>
    <property type="match status" value="1"/>
</dbReference>
<dbReference type="GO" id="GO:0006338">
    <property type="term" value="P:chromatin remodeling"/>
    <property type="evidence" value="ECO:0007669"/>
    <property type="project" value="TreeGrafter"/>
</dbReference>
<gene>
    <name evidence="3" type="ORF">N7539_001799</name>
</gene>
<proteinExistence type="predicted"/>
<dbReference type="RefSeq" id="XP_056793433.1">
    <property type="nucleotide sequence ID" value="XM_056931402.1"/>
</dbReference>
<keyword evidence="4" id="KW-1185">Reference proteome</keyword>
<reference evidence="3" key="1">
    <citation type="submission" date="2022-12" db="EMBL/GenBank/DDBJ databases">
        <authorList>
            <person name="Petersen C."/>
        </authorList>
    </citation>
    <scope>NUCLEOTIDE SEQUENCE</scope>
    <source>
        <strain evidence="3">IBT 30728</strain>
    </source>
</reference>
<evidence type="ECO:0000313" key="3">
    <source>
        <dbReference type="EMBL" id="KAJ5493053.1"/>
    </source>
</evidence>
<accession>A0A9W9XHF3</accession>
<comment type="caution">
    <text evidence="3">The sequence shown here is derived from an EMBL/GenBank/DDBJ whole genome shotgun (WGS) entry which is preliminary data.</text>
</comment>